<dbReference type="SUPFAM" id="SSF143875">
    <property type="entry name" value="ERH-like"/>
    <property type="match status" value="2"/>
</dbReference>
<dbReference type="Proteomes" id="UP000298416">
    <property type="component" value="Unassembled WGS sequence"/>
</dbReference>
<evidence type="ECO:0000313" key="3">
    <source>
        <dbReference type="EMBL" id="KAG6417152.1"/>
    </source>
</evidence>
<comment type="similarity">
    <text evidence="1">Belongs to the E(R) family.</text>
</comment>
<feature type="compositionally biased region" description="Low complexity" evidence="2">
    <location>
        <begin position="236"/>
        <end position="257"/>
    </location>
</feature>
<gene>
    <name evidence="3" type="ORF">SASPL_119303</name>
</gene>
<evidence type="ECO:0000256" key="2">
    <source>
        <dbReference type="SAM" id="MobiDB-lite"/>
    </source>
</evidence>
<feature type="region of interest" description="Disordered" evidence="2">
    <location>
        <begin position="236"/>
        <end position="286"/>
    </location>
</feature>
<dbReference type="EMBL" id="PNBA02000007">
    <property type="protein sequence ID" value="KAG6417152.1"/>
    <property type="molecule type" value="Genomic_DNA"/>
</dbReference>
<feature type="compositionally biased region" description="Pro residues" evidence="2">
    <location>
        <begin position="156"/>
        <end position="171"/>
    </location>
</feature>
<dbReference type="InterPro" id="IPR034568">
    <property type="entry name" value="MED30"/>
</dbReference>
<reference evidence="3" key="1">
    <citation type="submission" date="2018-01" db="EMBL/GenBank/DDBJ databases">
        <authorList>
            <person name="Mao J.F."/>
        </authorList>
    </citation>
    <scope>NUCLEOTIDE SEQUENCE</scope>
    <source>
        <strain evidence="3">Huo1</strain>
        <tissue evidence="3">Leaf</tissue>
    </source>
</reference>
<accession>A0A8X8ZT14</accession>
<dbReference type="Gene3D" id="3.30.2260.10">
    <property type="entry name" value="Enhancer of rudimentary"/>
    <property type="match status" value="1"/>
</dbReference>
<protein>
    <recommendedName>
        <fullName evidence="5">Mediator of RNA polymerase II transcription subunit 30</fullName>
    </recommendedName>
</protein>
<name>A0A8X8ZT14_SALSN</name>
<evidence type="ECO:0000256" key="1">
    <source>
        <dbReference type="ARBA" id="ARBA00007491"/>
    </source>
</evidence>
<feature type="compositionally biased region" description="Low complexity" evidence="2">
    <location>
        <begin position="264"/>
        <end position="283"/>
    </location>
</feature>
<reference evidence="3" key="2">
    <citation type="submission" date="2020-08" db="EMBL/GenBank/DDBJ databases">
        <title>Plant Genome Project.</title>
        <authorList>
            <person name="Zhang R.-G."/>
        </authorList>
    </citation>
    <scope>NUCLEOTIDE SEQUENCE</scope>
    <source>
        <strain evidence="3">Huo1</strain>
        <tissue evidence="3">Leaf</tissue>
    </source>
</reference>
<feature type="compositionally biased region" description="Low complexity" evidence="2">
    <location>
        <begin position="181"/>
        <end position="190"/>
    </location>
</feature>
<dbReference type="PANTHER" id="PTHR36406">
    <property type="entry name" value="MEDIATOR OF RNA POLYMERASE II TRANSCRIPTION SUBUNIT 30"/>
    <property type="match status" value="1"/>
</dbReference>
<dbReference type="GO" id="GO:0016592">
    <property type="term" value="C:mediator complex"/>
    <property type="evidence" value="ECO:0007669"/>
    <property type="project" value="InterPro"/>
</dbReference>
<proteinExistence type="inferred from homology"/>
<comment type="caution">
    <text evidence="3">The sequence shown here is derived from an EMBL/GenBank/DDBJ whole genome shotgun (WGS) entry which is preliminary data.</text>
</comment>
<sequence>MSFDDCCSLFNLASYALQSNKHTIILMQTSQHRATRTFMDYESITQAMDVVCKASCVEKVSRVDARLVQLPCGICGLYERKLKELNPAIRNITYDISDLYNFIDGLADLSALVYDHSIQAYLPYDRQWIKQKTLQHLKKLAHDLCFEIQSIFSNSPNPPPKFPLRQPLPPSPRREMEEKYSTMSSSPTSSNYTHKTTQELAAEGQKHLEETIQSAFLILSAMNDELCNAALWSNTPSSASAAPPAGGANPAAASMSNGHRDVSSDSSASSSASQSHAQHHNNSFEIGGGALDEARLQYKNSVASLRSVLLAISNAQKVQSSESVLTTSGPVSDQTEIEKLEEKASILRTELAEKNKYLKILIDQLRGLLSDISTWQSPCTV</sequence>
<dbReference type="InterPro" id="IPR000781">
    <property type="entry name" value="ERH"/>
</dbReference>
<keyword evidence="4" id="KW-1185">Reference proteome</keyword>
<evidence type="ECO:0008006" key="5">
    <source>
        <dbReference type="Google" id="ProtNLM"/>
    </source>
</evidence>
<dbReference type="InterPro" id="IPR035912">
    <property type="entry name" value="EHR_sf"/>
</dbReference>
<evidence type="ECO:0000313" key="4">
    <source>
        <dbReference type="Proteomes" id="UP000298416"/>
    </source>
</evidence>
<organism evidence="3">
    <name type="scientific">Salvia splendens</name>
    <name type="common">Scarlet sage</name>
    <dbReference type="NCBI Taxonomy" id="180675"/>
    <lineage>
        <taxon>Eukaryota</taxon>
        <taxon>Viridiplantae</taxon>
        <taxon>Streptophyta</taxon>
        <taxon>Embryophyta</taxon>
        <taxon>Tracheophyta</taxon>
        <taxon>Spermatophyta</taxon>
        <taxon>Magnoliopsida</taxon>
        <taxon>eudicotyledons</taxon>
        <taxon>Gunneridae</taxon>
        <taxon>Pentapetalae</taxon>
        <taxon>asterids</taxon>
        <taxon>lamiids</taxon>
        <taxon>Lamiales</taxon>
        <taxon>Lamiaceae</taxon>
        <taxon>Nepetoideae</taxon>
        <taxon>Mentheae</taxon>
        <taxon>Salviinae</taxon>
        <taxon>Salvia</taxon>
        <taxon>Salvia subgen. Calosphace</taxon>
        <taxon>core Calosphace</taxon>
    </lineage>
</organism>
<dbReference type="PANTHER" id="PTHR36406:SF2">
    <property type="entry name" value="MEDIATOR OF RNA POLYMERASE II TRANSCRIPTION SUBUNIT 30"/>
    <property type="match status" value="1"/>
</dbReference>
<dbReference type="Pfam" id="PF01133">
    <property type="entry name" value="ER"/>
    <property type="match status" value="2"/>
</dbReference>
<feature type="region of interest" description="Disordered" evidence="2">
    <location>
        <begin position="156"/>
        <end position="201"/>
    </location>
</feature>
<dbReference type="PROSITE" id="PS01290">
    <property type="entry name" value="ER"/>
    <property type="match status" value="1"/>
</dbReference>
<dbReference type="AlphaFoldDB" id="A0A8X8ZT14"/>